<evidence type="ECO:0000313" key="6">
    <source>
        <dbReference type="EMBL" id="GAB0057450.1"/>
    </source>
</evidence>
<gene>
    <name evidence="6" type="ORF">SIID45300_01778</name>
</gene>
<dbReference type="EMBL" id="BAAFGK010000004">
    <property type="protein sequence ID" value="GAB0057450.1"/>
    <property type="molecule type" value="Genomic_DNA"/>
</dbReference>
<comment type="similarity">
    <text evidence="1">Belongs to the ner transcriptional regulatory family.</text>
</comment>
<proteinExistence type="inferred from homology"/>
<accession>A0ABQ0C987</accession>
<dbReference type="Pfam" id="PF13693">
    <property type="entry name" value="HTH_35"/>
    <property type="match status" value="1"/>
</dbReference>
<dbReference type="Proteomes" id="UP001628193">
    <property type="component" value="Unassembled WGS sequence"/>
</dbReference>
<keyword evidence="2" id="KW-0805">Transcription regulation</keyword>
<evidence type="ECO:0000256" key="2">
    <source>
        <dbReference type="ARBA" id="ARBA00023015"/>
    </source>
</evidence>
<protein>
    <recommendedName>
        <fullName evidence="5">Ner winged helix-turn-helix DNA-binding domain-containing protein</fullName>
    </recommendedName>
</protein>
<keyword evidence="3" id="KW-0238">DNA-binding</keyword>
<evidence type="ECO:0000256" key="1">
    <source>
        <dbReference type="ARBA" id="ARBA00006157"/>
    </source>
</evidence>
<dbReference type="RefSeq" id="WP_420905143.1">
    <property type="nucleotide sequence ID" value="NZ_BAAFGK010000004.1"/>
</dbReference>
<reference evidence="6 7" key="1">
    <citation type="submission" date="2024-05" db="EMBL/GenBank/DDBJ databases">
        <authorList>
            <consortium name="Candidatus Magnetaquicoccaceae bacterium FCR-1 genome sequencing consortium"/>
            <person name="Shimoshige H."/>
            <person name="Shimamura S."/>
            <person name="Taoka A."/>
            <person name="Kobayashi H."/>
            <person name="Maekawa T."/>
        </authorList>
    </citation>
    <scope>NUCLEOTIDE SEQUENCE [LARGE SCALE GENOMIC DNA]</scope>
    <source>
        <strain evidence="6 7">FCR-1</strain>
    </source>
</reference>
<name>A0ABQ0C987_9PROT</name>
<evidence type="ECO:0000259" key="5">
    <source>
        <dbReference type="Pfam" id="PF13693"/>
    </source>
</evidence>
<dbReference type="Gene3D" id="1.10.260.40">
    <property type="entry name" value="lambda repressor-like DNA-binding domains"/>
    <property type="match status" value="1"/>
</dbReference>
<keyword evidence="7" id="KW-1185">Reference proteome</keyword>
<evidence type="ECO:0000256" key="3">
    <source>
        <dbReference type="ARBA" id="ARBA00023125"/>
    </source>
</evidence>
<evidence type="ECO:0000313" key="7">
    <source>
        <dbReference type="Proteomes" id="UP001628193"/>
    </source>
</evidence>
<dbReference type="InterPro" id="IPR010982">
    <property type="entry name" value="Lambda_DNA-bd_dom_sf"/>
</dbReference>
<evidence type="ECO:0000256" key="4">
    <source>
        <dbReference type="ARBA" id="ARBA00023163"/>
    </source>
</evidence>
<feature type="domain" description="Ner winged helix-turn-helix DNA-binding" evidence="5">
    <location>
        <begin position="7"/>
        <end position="77"/>
    </location>
</feature>
<comment type="caution">
    <text evidence="6">The sequence shown here is derived from an EMBL/GenBank/DDBJ whole genome shotgun (WGS) entry which is preliminary data.</text>
</comment>
<dbReference type="InterPro" id="IPR038722">
    <property type="entry name" value="Ner_HTH_dom"/>
</dbReference>
<dbReference type="SUPFAM" id="SSF47413">
    <property type="entry name" value="lambda repressor-like DNA-binding domains"/>
    <property type="match status" value="1"/>
</dbReference>
<organism evidence="6 7">
    <name type="scientific">Candidatus Magnetaquiglobus chichijimensis</name>
    <dbReference type="NCBI Taxonomy" id="3141448"/>
    <lineage>
        <taxon>Bacteria</taxon>
        <taxon>Pseudomonadati</taxon>
        <taxon>Pseudomonadota</taxon>
        <taxon>Magnetococcia</taxon>
        <taxon>Magnetococcales</taxon>
        <taxon>Candidatus Magnetaquicoccaceae</taxon>
        <taxon>Candidatus Magnetaquiglobus</taxon>
    </lineage>
</organism>
<sequence length="96" mass="10976">MRKPQNWPRSKIKMHLEDAGWSLRRLSLAHGFSARVGSKALDGPLIPRMELIIAEVIGVEPQVIWPLYYPDGKRAPRSALEKHITPRRRRTNGDAL</sequence>
<keyword evidence="4" id="KW-0804">Transcription</keyword>
<reference evidence="6 7" key="2">
    <citation type="submission" date="2024-09" db="EMBL/GenBank/DDBJ databases">
        <title>Draft genome sequence of Candidatus Magnetaquicoccaceae bacterium FCR-1.</title>
        <authorList>
            <person name="Shimoshige H."/>
            <person name="Shimamura S."/>
            <person name="Taoka A."/>
            <person name="Kobayashi H."/>
            <person name="Maekawa T."/>
        </authorList>
    </citation>
    <scope>NUCLEOTIDE SEQUENCE [LARGE SCALE GENOMIC DNA]</scope>
    <source>
        <strain evidence="6 7">FCR-1</strain>
    </source>
</reference>